<name>A0A1J7IUD5_9PEZI</name>
<feature type="chain" id="PRO_5013176440" description="Cyanovirin-N domain-containing protein" evidence="1">
    <location>
        <begin position="23"/>
        <end position="165"/>
    </location>
</feature>
<feature type="signal peptide" evidence="1">
    <location>
        <begin position="1"/>
        <end position="22"/>
    </location>
</feature>
<dbReference type="AlphaFoldDB" id="A0A1J7IUD5"/>
<gene>
    <name evidence="2" type="ORF">CONLIGDRAFT_630845</name>
</gene>
<dbReference type="InParanoid" id="A0A1J7IUD5"/>
<dbReference type="Proteomes" id="UP000182658">
    <property type="component" value="Unassembled WGS sequence"/>
</dbReference>
<proteinExistence type="predicted"/>
<sequence length="165" mass="18471">MFSVKHSVVAALLSYFAQSAYTSPVDQSTSTPDSQISPINDTTAGNLTVQSGCYQGDCPDFDASFDLLTSQGLYYAHFLRYNHRTDYCNECHQWEVNGGGCKDFTICGHDFSMCVDIGMMRAHRYLDGKKDCFLLEQNDLGYCYCQNVACRPFVLTPKAKVACTW</sequence>
<accession>A0A1J7IUD5</accession>
<reference evidence="2 3" key="1">
    <citation type="submission" date="2016-10" db="EMBL/GenBank/DDBJ databases">
        <title>Draft genome sequence of Coniochaeta ligniaria NRRL30616, a lignocellulolytic fungus for bioabatement of inhibitors in plant biomass hydrolysates.</title>
        <authorList>
            <consortium name="DOE Joint Genome Institute"/>
            <person name="Jimenez D.J."/>
            <person name="Hector R.E."/>
            <person name="Riley R."/>
            <person name="Sun H."/>
            <person name="Grigoriev I.V."/>
            <person name="Van Elsas J.D."/>
            <person name="Nichols N.N."/>
        </authorList>
    </citation>
    <scope>NUCLEOTIDE SEQUENCE [LARGE SCALE GENOMIC DNA]</scope>
    <source>
        <strain evidence="2 3">NRRL 30616</strain>
    </source>
</reference>
<protein>
    <recommendedName>
        <fullName evidence="4">Cyanovirin-N domain-containing protein</fullName>
    </recommendedName>
</protein>
<dbReference type="EMBL" id="KV875096">
    <property type="protein sequence ID" value="OIW30933.1"/>
    <property type="molecule type" value="Genomic_DNA"/>
</dbReference>
<dbReference type="OrthoDB" id="4789881at2759"/>
<evidence type="ECO:0008006" key="4">
    <source>
        <dbReference type="Google" id="ProtNLM"/>
    </source>
</evidence>
<evidence type="ECO:0000313" key="2">
    <source>
        <dbReference type="EMBL" id="OIW30933.1"/>
    </source>
</evidence>
<organism evidence="2 3">
    <name type="scientific">Coniochaeta ligniaria NRRL 30616</name>
    <dbReference type="NCBI Taxonomy" id="1408157"/>
    <lineage>
        <taxon>Eukaryota</taxon>
        <taxon>Fungi</taxon>
        <taxon>Dikarya</taxon>
        <taxon>Ascomycota</taxon>
        <taxon>Pezizomycotina</taxon>
        <taxon>Sordariomycetes</taxon>
        <taxon>Sordariomycetidae</taxon>
        <taxon>Coniochaetales</taxon>
        <taxon>Coniochaetaceae</taxon>
        <taxon>Coniochaeta</taxon>
    </lineage>
</organism>
<evidence type="ECO:0000313" key="3">
    <source>
        <dbReference type="Proteomes" id="UP000182658"/>
    </source>
</evidence>
<evidence type="ECO:0000256" key="1">
    <source>
        <dbReference type="SAM" id="SignalP"/>
    </source>
</evidence>
<keyword evidence="3" id="KW-1185">Reference proteome</keyword>
<keyword evidence="1" id="KW-0732">Signal</keyword>